<dbReference type="GeneID" id="27335445"/>
<dbReference type="HOGENOM" id="CLU_401718_0_0_1"/>
<dbReference type="Proteomes" id="UP000053328">
    <property type="component" value="Unassembled WGS sequence"/>
</dbReference>
<gene>
    <name evidence="9" type="ORF">PV08_08362</name>
</gene>
<evidence type="ECO:0000259" key="8">
    <source>
        <dbReference type="Pfam" id="PF04082"/>
    </source>
</evidence>
<dbReference type="AlphaFoldDB" id="A0A0D2B3F5"/>
<reference evidence="9 10" key="1">
    <citation type="submission" date="2015-01" db="EMBL/GenBank/DDBJ databases">
        <title>The Genome Sequence of Exophiala spinifera CBS89968.</title>
        <authorList>
            <consortium name="The Broad Institute Genomics Platform"/>
            <person name="Cuomo C."/>
            <person name="de Hoog S."/>
            <person name="Gorbushina A."/>
            <person name="Stielow B."/>
            <person name="Teixiera M."/>
            <person name="Abouelleil A."/>
            <person name="Chapman S.B."/>
            <person name="Priest M."/>
            <person name="Young S.K."/>
            <person name="Wortman J."/>
            <person name="Nusbaum C."/>
            <person name="Birren B."/>
        </authorList>
    </citation>
    <scope>NUCLEOTIDE SEQUENCE [LARGE SCALE GENOMIC DNA]</scope>
    <source>
        <strain evidence="9 10">CBS 89968</strain>
    </source>
</reference>
<keyword evidence="5" id="KW-0862">Zinc</keyword>
<dbReference type="InterPro" id="IPR051059">
    <property type="entry name" value="VerF-like"/>
</dbReference>
<evidence type="ECO:0000256" key="4">
    <source>
        <dbReference type="ARBA" id="ARBA00022771"/>
    </source>
</evidence>
<dbReference type="GO" id="GO:0000785">
    <property type="term" value="C:chromatin"/>
    <property type="evidence" value="ECO:0007669"/>
    <property type="project" value="TreeGrafter"/>
</dbReference>
<dbReference type="InterPro" id="IPR007219">
    <property type="entry name" value="XnlR_reg_dom"/>
</dbReference>
<dbReference type="STRING" id="91928.A0A0D2B3F5"/>
<keyword evidence="2" id="KW-0479">Metal-binding</keyword>
<dbReference type="Pfam" id="PF04082">
    <property type="entry name" value="Fungal_trans"/>
    <property type="match status" value="1"/>
</dbReference>
<keyword evidence="4" id="KW-0863">Zinc-finger</keyword>
<dbReference type="PANTHER" id="PTHR40626">
    <property type="entry name" value="MIP31509P"/>
    <property type="match status" value="1"/>
</dbReference>
<dbReference type="GO" id="GO:0005634">
    <property type="term" value="C:nucleus"/>
    <property type="evidence" value="ECO:0007669"/>
    <property type="project" value="UniProtKB-SubCell"/>
</dbReference>
<dbReference type="OrthoDB" id="40579at2759"/>
<comment type="subcellular location">
    <subcellularLocation>
        <location evidence="1">Nucleus</location>
    </subcellularLocation>
</comment>
<evidence type="ECO:0000313" key="9">
    <source>
        <dbReference type="EMBL" id="KIW13175.1"/>
    </source>
</evidence>
<evidence type="ECO:0000256" key="2">
    <source>
        <dbReference type="ARBA" id="ARBA00022723"/>
    </source>
</evidence>
<feature type="region of interest" description="Disordered" evidence="7">
    <location>
        <begin position="1"/>
        <end position="31"/>
    </location>
</feature>
<dbReference type="RefSeq" id="XP_016233391.1">
    <property type="nucleotide sequence ID" value="XM_016382688.1"/>
</dbReference>
<keyword evidence="3" id="KW-0677">Repeat</keyword>
<evidence type="ECO:0000313" key="10">
    <source>
        <dbReference type="Proteomes" id="UP000053328"/>
    </source>
</evidence>
<dbReference type="GO" id="GO:0000978">
    <property type="term" value="F:RNA polymerase II cis-regulatory region sequence-specific DNA binding"/>
    <property type="evidence" value="ECO:0007669"/>
    <property type="project" value="InterPro"/>
</dbReference>
<evidence type="ECO:0000256" key="3">
    <source>
        <dbReference type="ARBA" id="ARBA00022737"/>
    </source>
</evidence>
<name>A0A0D2B3F5_9EURO</name>
<dbReference type="GO" id="GO:0000981">
    <property type="term" value="F:DNA-binding transcription factor activity, RNA polymerase II-specific"/>
    <property type="evidence" value="ECO:0007669"/>
    <property type="project" value="InterPro"/>
</dbReference>
<evidence type="ECO:0000256" key="5">
    <source>
        <dbReference type="ARBA" id="ARBA00022833"/>
    </source>
</evidence>
<dbReference type="VEuPathDB" id="FungiDB:PV08_08362"/>
<evidence type="ECO:0000256" key="1">
    <source>
        <dbReference type="ARBA" id="ARBA00004123"/>
    </source>
</evidence>
<keyword evidence="10" id="KW-1185">Reference proteome</keyword>
<feature type="domain" description="Xylanolytic transcriptional activator regulatory" evidence="8">
    <location>
        <begin position="170"/>
        <end position="380"/>
    </location>
</feature>
<keyword evidence="6" id="KW-0539">Nucleus</keyword>
<dbReference type="CDD" id="cd12148">
    <property type="entry name" value="fungal_TF_MHR"/>
    <property type="match status" value="1"/>
</dbReference>
<accession>A0A0D2B3F5</accession>
<proteinExistence type="predicted"/>
<sequence>MSDEDDGQTHDAMSTISDRSSKTLSTISPNSQTLQDAFSIEQRTARIWQFGNLEALNLYQISRRDNEHALISSDHEDTAAERLDDSLTITTNGALHTNKTNELDMFEQNEESHGIFFTTDPTQTLGSQASECLSPSLINSPINTNINIDEFTTLAEHLDIIKCILTNSNIDLYFKHWHARWPLLHAPSQGSEDVPLGLQCSMALLGSMLKNGGHVSDEAKQLHDCLWNDLMQKIPLCMTGKSCLPLYQQAILNILLAMLIGETPLLRNAYLLLNTLVSTLRLNGSFSFANIVARYSDIAPSRKNWIQRGLVVQLIYSCFRLGCHLSLILDLPPLLRFEEINVPFPPTNAAWDAPDSDWVSALANEPPHRAHGPFNFLCSLAMSRLTAVDRLKLPGFFTPQDFELGMCGMQSRLWEETQCQNISAKLALAHTKYEIDEADEQASGYNQSWPVLMGIWRVTMEQFRQAGFHRSSPECEKEAYISGMTLHHAGLIRVYSDLPLIRQLVQGLCDGSSPAQAQYIRQLEVQVQQWARSHGVKEALWHAAQIVLLLDKEIQGTDSSEPSTISFVATECLFRAALAIWAYSRSNMICDLCGPAAAVPQDLHGRPYSTRDREQFELTTLSDNSKRYESWLRRGGRSSIEGVLVCSCNMPRLVNRCCDLLSKCAVIPGGCDRYVNVLKILVLHP</sequence>
<feature type="compositionally biased region" description="Polar residues" evidence="7">
    <location>
        <begin position="11"/>
        <end position="31"/>
    </location>
</feature>
<evidence type="ECO:0000256" key="7">
    <source>
        <dbReference type="SAM" id="MobiDB-lite"/>
    </source>
</evidence>
<dbReference type="GO" id="GO:0006351">
    <property type="term" value="P:DNA-templated transcription"/>
    <property type="evidence" value="ECO:0007669"/>
    <property type="project" value="InterPro"/>
</dbReference>
<evidence type="ECO:0000256" key="6">
    <source>
        <dbReference type="ARBA" id="ARBA00023242"/>
    </source>
</evidence>
<dbReference type="GO" id="GO:0008270">
    <property type="term" value="F:zinc ion binding"/>
    <property type="evidence" value="ECO:0007669"/>
    <property type="project" value="UniProtKB-KW"/>
</dbReference>
<dbReference type="EMBL" id="KN847497">
    <property type="protein sequence ID" value="KIW13175.1"/>
    <property type="molecule type" value="Genomic_DNA"/>
</dbReference>
<dbReference type="PANTHER" id="PTHR40626:SF11">
    <property type="entry name" value="ZINC FINGER PROTEIN YPR022C"/>
    <property type="match status" value="1"/>
</dbReference>
<organism evidence="9 10">
    <name type="scientific">Exophiala spinifera</name>
    <dbReference type="NCBI Taxonomy" id="91928"/>
    <lineage>
        <taxon>Eukaryota</taxon>
        <taxon>Fungi</taxon>
        <taxon>Dikarya</taxon>
        <taxon>Ascomycota</taxon>
        <taxon>Pezizomycotina</taxon>
        <taxon>Eurotiomycetes</taxon>
        <taxon>Chaetothyriomycetidae</taxon>
        <taxon>Chaetothyriales</taxon>
        <taxon>Herpotrichiellaceae</taxon>
        <taxon>Exophiala</taxon>
    </lineage>
</organism>
<protein>
    <recommendedName>
        <fullName evidence="8">Xylanolytic transcriptional activator regulatory domain-containing protein</fullName>
    </recommendedName>
</protein>